<evidence type="ECO:0000313" key="7">
    <source>
        <dbReference type="Proteomes" id="UP000525078"/>
    </source>
</evidence>
<keyword evidence="1" id="KW-0479">Metal-binding</keyword>
<keyword evidence="2 4" id="KW-0863">Zinc-finger</keyword>
<dbReference type="InterPro" id="IPR019787">
    <property type="entry name" value="Znf_PHD-finger"/>
</dbReference>
<dbReference type="Proteomes" id="UP000525078">
    <property type="component" value="Unassembled WGS sequence"/>
</dbReference>
<protein>
    <recommendedName>
        <fullName evidence="5">PHD-type domain-containing protein</fullName>
    </recommendedName>
</protein>
<dbReference type="Gene3D" id="3.30.40.10">
    <property type="entry name" value="Zinc/RING finger domain, C3HC4 (zinc finger)"/>
    <property type="match status" value="2"/>
</dbReference>
<comment type="caution">
    <text evidence="6">The sequence shown here is derived from an EMBL/GenBank/DDBJ whole genome shotgun (WGS) entry which is preliminary data.</text>
</comment>
<evidence type="ECO:0000313" key="6">
    <source>
        <dbReference type="EMBL" id="KAF4373090.1"/>
    </source>
</evidence>
<evidence type="ECO:0000256" key="3">
    <source>
        <dbReference type="ARBA" id="ARBA00022833"/>
    </source>
</evidence>
<proteinExistence type="predicted"/>
<dbReference type="EMBL" id="JAATIP010000101">
    <property type="protein sequence ID" value="KAF4373090.1"/>
    <property type="molecule type" value="Genomic_DNA"/>
</dbReference>
<dbReference type="InterPro" id="IPR011011">
    <property type="entry name" value="Znf_FYVE_PHD"/>
</dbReference>
<keyword evidence="3" id="KW-0862">Zinc</keyword>
<accession>A0A7J6FTD2</accession>
<dbReference type="InterPro" id="IPR013083">
    <property type="entry name" value="Znf_RING/FYVE/PHD"/>
</dbReference>
<dbReference type="AlphaFoldDB" id="A0A7J6FTD2"/>
<dbReference type="PANTHER" id="PTHR47162">
    <property type="entry name" value="OS02G0192300 PROTEIN"/>
    <property type="match status" value="1"/>
</dbReference>
<dbReference type="PANTHER" id="PTHR47162:SF9">
    <property type="entry name" value="PHD FINGER PROTEIN EHD3-LIKE"/>
    <property type="match status" value="1"/>
</dbReference>
<dbReference type="Pfam" id="PF00628">
    <property type="entry name" value="PHD"/>
    <property type="match status" value="2"/>
</dbReference>
<sequence>MGGDEGTSNGDGTECLEGLQNEVVNNGNGTTGVAGLSSGKREVLLTYKRRKHMKSCSESKLLDDGKANAKTASPLPLGQQFVKEQEGISMETTCQHKRTHFCMDGLKNCSQKPWKIVLEGMFQSLRDSEGGLKGCIRDALEFCPDTNHVARTKQYDHHVDKRQRYSSPSDSLMKGFQKEASGQVGAVSNGQRCTSLTDSLLKGFQKEASGQVGAVSNGHLDSLNHQSVSEICHRTFFDVVTSEKFTSLCKLMLDHFHEMKIDSFLDYTLINSRIETGAYNQSPLLFLSDIQQASWVFSISTPVSSVLHMNYLKITRSLYAGWGKLEEVGAEMISLAKSLSDFSISCYNKQSCHWEPNSHTKVVQREDCRKYRICPCRQCGDKADGRTCLVCDSCEEMYHISCIKPAVEEIPPKSWYCATCATCGIRSQHEKCVVCEKIKETVVKGVGNGSSCTNEATLEGDDSNCVTDEERTMEKRKRVEHCKICNGAIREGDNIKICVHSFCPCKLYHARCLTKKQLKSYSTTGWYCPSCLCRTCLTDRDDEKIILCDGCDYAFHLYCLQPKLTSFPEGKWFCNSCNVKLQTIRTAKRAYESSSNKQIVQGHPRTVTFGSRGKLKRKGNMGSDKSGGGMEMLLSAVNTLHSYETDMAGI</sequence>
<dbReference type="SUPFAM" id="SSF57903">
    <property type="entry name" value="FYVE/PHD zinc finger"/>
    <property type="match status" value="2"/>
</dbReference>
<dbReference type="PROSITE" id="PS50016">
    <property type="entry name" value="ZF_PHD_2"/>
    <property type="match status" value="2"/>
</dbReference>
<dbReference type="GO" id="GO:0008270">
    <property type="term" value="F:zinc ion binding"/>
    <property type="evidence" value="ECO:0007669"/>
    <property type="project" value="UniProtKB-KW"/>
</dbReference>
<feature type="domain" description="PHD-type" evidence="5">
    <location>
        <begin position="530"/>
        <end position="580"/>
    </location>
</feature>
<feature type="domain" description="PHD-type" evidence="5">
    <location>
        <begin position="373"/>
        <end position="423"/>
    </location>
</feature>
<dbReference type="SMART" id="SM00249">
    <property type="entry name" value="PHD"/>
    <property type="match status" value="3"/>
</dbReference>
<evidence type="ECO:0000256" key="4">
    <source>
        <dbReference type="PROSITE-ProRule" id="PRU00146"/>
    </source>
</evidence>
<evidence type="ECO:0000256" key="2">
    <source>
        <dbReference type="ARBA" id="ARBA00022771"/>
    </source>
</evidence>
<reference evidence="6 7" key="1">
    <citation type="journal article" date="2020" name="bioRxiv">
        <title>Sequence and annotation of 42 cannabis genomes reveals extensive copy number variation in cannabinoid synthesis and pathogen resistance genes.</title>
        <authorList>
            <person name="Mckernan K.J."/>
            <person name="Helbert Y."/>
            <person name="Kane L.T."/>
            <person name="Ebling H."/>
            <person name="Zhang L."/>
            <person name="Liu B."/>
            <person name="Eaton Z."/>
            <person name="Mclaughlin S."/>
            <person name="Kingan S."/>
            <person name="Baybayan P."/>
            <person name="Concepcion G."/>
            <person name="Jordan M."/>
            <person name="Riva A."/>
            <person name="Barbazuk W."/>
            <person name="Harkins T."/>
        </authorList>
    </citation>
    <scope>NUCLEOTIDE SEQUENCE [LARGE SCALE GENOMIC DNA]</scope>
    <source>
        <strain evidence="7">cv. Jamaican Lion 4</strain>
        <tissue evidence="6">Leaf</tissue>
    </source>
</reference>
<evidence type="ECO:0000256" key="1">
    <source>
        <dbReference type="ARBA" id="ARBA00022723"/>
    </source>
</evidence>
<dbReference type="InterPro" id="IPR001965">
    <property type="entry name" value="Znf_PHD"/>
</dbReference>
<organism evidence="6 7">
    <name type="scientific">Cannabis sativa</name>
    <name type="common">Hemp</name>
    <name type="synonym">Marijuana</name>
    <dbReference type="NCBI Taxonomy" id="3483"/>
    <lineage>
        <taxon>Eukaryota</taxon>
        <taxon>Viridiplantae</taxon>
        <taxon>Streptophyta</taxon>
        <taxon>Embryophyta</taxon>
        <taxon>Tracheophyta</taxon>
        <taxon>Spermatophyta</taxon>
        <taxon>Magnoliopsida</taxon>
        <taxon>eudicotyledons</taxon>
        <taxon>Gunneridae</taxon>
        <taxon>Pentapetalae</taxon>
        <taxon>rosids</taxon>
        <taxon>fabids</taxon>
        <taxon>Rosales</taxon>
        <taxon>Cannabaceae</taxon>
        <taxon>Cannabis</taxon>
    </lineage>
</organism>
<dbReference type="Gene3D" id="2.30.30.1150">
    <property type="match status" value="1"/>
</dbReference>
<evidence type="ECO:0000259" key="5">
    <source>
        <dbReference type="PROSITE" id="PS50016"/>
    </source>
</evidence>
<gene>
    <name evidence="6" type="ORF">F8388_019272</name>
</gene>
<name>A0A7J6FTD2_CANSA</name>